<accession>A0A645B6C2</accession>
<evidence type="ECO:0000313" key="2">
    <source>
        <dbReference type="EMBL" id="MPM60957.1"/>
    </source>
</evidence>
<dbReference type="Gene3D" id="3.10.180.10">
    <property type="entry name" value="2,3-Dihydroxybiphenyl 1,2-Dioxygenase, domain 1"/>
    <property type="match status" value="1"/>
</dbReference>
<dbReference type="EMBL" id="VSSQ01018074">
    <property type="protein sequence ID" value="MPM60957.1"/>
    <property type="molecule type" value="Genomic_DNA"/>
</dbReference>
<evidence type="ECO:0000259" key="1">
    <source>
        <dbReference type="PROSITE" id="PS51819"/>
    </source>
</evidence>
<dbReference type="SUPFAM" id="SSF54593">
    <property type="entry name" value="Glyoxalase/Bleomycin resistance protein/Dihydroxybiphenyl dioxygenase"/>
    <property type="match status" value="1"/>
</dbReference>
<dbReference type="InterPro" id="IPR004360">
    <property type="entry name" value="Glyas_Fos-R_dOase_dom"/>
</dbReference>
<dbReference type="PROSITE" id="PS51819">
    <property type="entry name" value="VOC"/>
    <property type="match status" value="1"/>
</dbReference>
<feature type="domain" description="VOC" evidence="1">
    <location>
        <begin position="4"/>
        <end position="120"/>
    </location>
</feature>
<name>A0A645B6C2_9ZZZZ</name>
<dbReference type="AlphaFoldDB" id="A0A645B6C2"/>
<comment type="caution">
    <text evidence="2">The sequence shown here is derived from an EMBL/GenBank/DDBJ whole genome shotgun (WGS) entry which is preliminary data.</text>
</comment>
<dbReference type="Pfam" id="PF00903">
    <property type="entry name" value="Glyoxalase"/>
    <property type="match status" value="1"/>
</dbReference>
<protein>
    <recommendedName>
        <fullName evidence="1">VOC domain-containing protein</fullName>
    </recommendedName>
</protein>
<sequence length="132" mass="15175">MQFKDLSITFHVHNIKECTEFYCKYMNGIMTFDCGWYATVKLESLAAPIFISFMIPQSDGYLQYKGGATLNLMVEDVDAVYQEVIKKGVKIDQEIADHDWGDRSFDIKDPIGNTLLIYSLREIKGEFKEALL</sequence>
<organism evidence="2">
    <name type="scientific">bioreactor metagenome</name>
    <dbReference type="NCBI Taxonomy" id="1076179"/>
    <lineage>
        <taxon>unclassified sequences</taxon>
        <taxon>metagenomes</taxon>
        <taxon>ecological metagenomes</taxon>
    </lineage>
</organism>
<proteinExistence type="predicted"/>
<gene>
    <name evidence="2" type="ORF">SDC9_107811</name>
</gene>
<reference evidence="2" key="1">
    <citation type="submission" date="2019-08" db="EMBL/GenBank/DDBJ databases">
        <authorList>
            <person name="Kucharzyk K."/>
            <person name="Murdoch R.W."/>
            <person name="Higgins S."/>
            <person name="Loffler F."/>
        </authorList>
    </citation>
    <scope>NUCLEOTIDE SEQUENCE</scope>
</reference>
<dbReference type="InterPro" id="IPR037523">
    <property type="entry name" value="VOC_core"/>
</dbReference>
<dbReference type="InterPro" id="IPR029068">
    <property type="entry name" value="Glyas_Bleomycin-R_OHBP_Dase"/>
</dbReference>